<dbReference type="PANTHER" id="PTHR30466:SF1">
    <property type="entry name" value="FMN REDUCTASE (NADH) RUTF"/>
    <property type="match status" value="1"/>
</dbReference>
<sequence>MAFTGDYLRRIMRRYPTDVSVVTTAYRGAFYGLTANSFISLSLNPPLVLVAIDKRARTHEAVKGSGVYAVNILAHDMEEIARRFATAPPEERFRDLKLAFAATGVPILADALAYLDCEVVAEYPGGDHTIFVGRVVDGAVLNDKPPLIYYDRGYRSL</sequence>
<dbReference type="GO" id="GO:0042602">
    <property type="term" value="F:riboflavin reductase (NADPH) activity"/>
    <property type="evidence" value="ECO:0007669"/>
    <property type="project" value="TreeGrafter"/>
</dbReference>
<dbReference type="STRING" id="999630.TUZN_1023"/>
<dbReference type="EMBL" id="CP002590">
    <property type="protein sequence ID" value="AEA12504.1"/>
    <property type="molecule type" value="Genomic_DNA"/>
</dbReference>
<evidence type="ECO:0000313" key="5">
    <source>
        <dbReference type="Proteomes" id="UP000008138"/>
    </source>
</evidence>
<accession>F2L6A8</accession>
<organism evidence="4 5">
    <name type="scientific">Thermoproteus uzoniensis (strain 768-20)</name>
    <dbReference type="NCBI Taxonomy" id="999630"/>
    <lineage>
        <taxon>Archaea</taxon>
        <taxon>Thermoproteota</taxon>
        <taxon>Thermoprotei</taxon>
        <taxon>Thermoproteales</taxon>
        <taxon>Thermoproteaceae</taxon>
        <taxon>Thermoproteus</taxon>
    </lineage>
</organism>
<name>F2L6A8_THEU7</name>
<dbReference type="PANTHER" id="PTHR30466">
    <property type="entry name" value="FLAVIN REDUCTASE"/>
    <property type="match status" value="1"/>
</dbReference>
<comment type="cofactor">
    <cofactor evidence="1">
        <name>FMN</name>
        <dbReference type="ChEBI" id="CHEBI:58210"/>
    </cofactor>
</comment>
<protein>
    <submittedName>
        <fullName evidence="4">Flavin reductase</fullName>
    </submittedName>
</protein>
<dbReference type="HOGENOM" id="CLU_059021_1_4_2"/>
<dbReference type="RefSeq" id="WP_013679840.1">
    <property type="nucleotide sequence ID" value="NC_015315.1"/>
</dbReference>
<reference evidence="4 5" key="1">
    <citation type="journal article" date="2011" name="J. Bacteriol.">
        <title>Complete genome sequence of the thermoacidophilic crenarchaeon Thermoproteus uzoniensis 768-20.</title>
        <authorList>
            <person name="Mardanov A.V."/>
            <person name="Gumerov V.M."/>
            <person name="Beletsky A.V."/>
            <person name="Prokofeva M.I."/>
            <person name="Bonch-Osmolovskaya E.A."/>
            <person name="Ravin N.V."/>
            <person name="Skryabin K.G."/>
        </authorList>
    </citation>
    <scope>NUCLEOTIDE SEQUENCE [LARGE SCALE GENOMIC DNA]</scope>
    <source>
        <strain evidence="4 5">768-20</strain>
    </source>
</reference>
<evidence type="ECO:0000256" key="1">
    <source>
        <dbReference type="ARBA" id="ARBA00001917"/>
    </source>
</evidence>
<dbReference type="InterPro" id="IPR050268">
    <property type="entry name" value="NADH-dep_flavin_reductase"/>
</dbReference>
<dbReference type="SMART" id="SM00903">
    <property type="entry name" value="Flavin_Reduct"/>
    <property type="match status" value="1"/>
</dbReference>
<evidence type="ECO:0000256" key="2">
    <source>
        <dbReference type="ARBA" id="ARBA00023002"/>
    </source>
</evidence>
<dbReference type="GO" id="GO:0010181">
    <property type="term" value="F:FMN binding"/>
    <property type="evidence" value="ECO:0007669"/>
    <property type="project" value="InterPro"/>
</dbReference>
<keyword evidence="2" id="KW-0560">Oxidoreductase</keyword>
<dbReference type="SUPFAM" id="SSF50475">
    <property type="entry name" value="FMN-binding split barrel"/>
    <property type="match status" value="1"/>
</dbReference>
<dbReference type="OrthoDB" id="8522at2157"/>
<evidence type="ECO:0000259" key="3">
    <source>
        <dbReference type="SMART" id="SM00903"/>
    </source>
</evidence>
<evidence type="ECO:0000313" key="4">
    <source>
        <dbReference type="EMBL" id="AEA12504.1"/>
    </source>
</evidence>
<gene>
    <name evidence="4" type="ordered locus">TUZN_1023</name>
</gene>
<feature type="domain" description="Flavin reductase like" evidence="3">
    <location>
        <begin position="12"/>
        <end position="156"/>
    </location>
</feature>
<keyword evidence="5" id="KW-1185">Reference proteome</keyword>
<dbReference type="InterPro" id="IPR002563">
    <property type="entry name" value="Flavin_Rdtase-like_dom"/>
</dbReference>
<dbReference type="AlphaFoldDB" id="F2L6A8"/>
<dbReference type="Proteomes" id="UP000008138">
    <property type="component" value="Chromosome"/>
</dbReference>
<dbReference type="Pfam" id="PF01613">
    <property type="entry name" value="Flavin_Reduct"/>
    <property type="match status" value="1"/>
</dbReference>
<dbReference type="eggNOG" id="arCOG02017">
    <property type="taxonomic scope" value="Archaea"/>
</dbReference>
<dbReference type="GeneID" id="10360553"/>
<reference key="2">
    <citation type="submission" date="2011-03" db="EMBL/GenBank/DDBJ databases">
        <title>Complete genome sequence of the thermoacidophilic crenarchaeon Thermoproteus uzoniensis 768-20.</title>
        <authorList>
            <person name="Mardanov A.V."/>
            <person name="Gumerov V.M."/>
            <person name="Beletsky A.V."/>
            <person name="Prokofeva M.I."/>
            <person name="Bonch-Osmolovskaya E.A."/>
            <person name="Ravin N.V."/>
            <person name="Skryabin K.G."/>
        </authorList>
    </citation>
    <scope>NUCLEOTIDE SEQUENCE</scope>
    <source>
        <strain>768-20</strain>
    </source>
</reference>
<dbReference type="KEGG" id="tuz:TUZN_1023"/>
<proteinExistence type="predicted"/>
<dbReference type="InterPro" id="IPR012349">
    <property type="entry name" value="Split_barrel_FMN-bd"/>
</dbReference>
<dbReference type="Gene3D" id="2.30.110.10">
    <property type="entry name" value="Electron Transport, Fmn-binding Protein, Chain A"/>
    <property type="match status" value="1"/>
</dbReference>